<protein>
    <submittedName>
        <fullName evidence="2">Uncharacterized protein</fullName>
    </submittedName>
</protein>
<organism evidence="2">
    <name type="scientific">Siphoviridae sp. ct3UN6</name>
    <dbReference type="NCBI Taxonomy" id="2827769"/>
    <lineage>
        <taxon>Viruses</taxon>
        <taxon>Duplodnaviria</taxon>
        <taxon>Heunggongvirae</taxon>
        <taxon>Uroviricota</taxon>
        <taxon>Caudoviricetes</taxon>
    </lineage>
</organism>
<sequence>MVVFLYPVSEAFLQAVQENTRNYSWSGKIKTKKNVVYEFGAEDIVKGSGYITRQCCGSSEIEIGTVYASEMEITLLSDIDRYTLEDAKVELFYHLTLADGTVEDVLMGTFEVSEANRHIKTLELKAYDSMLRFEKDFNGFQTVGTAYDFINYCCMACQVELANSEEEINILPNAKETLSIYTENDIETCRDVLAYTAQVLGGFFLINREGKLEFKKYGSDPVMEIHQKHRFSSSFSDFVTRYTAVSSTNKRTQISEYYALKTDDGLTMNLGINPLLQFGLDETRETLCRNILADLSVIQYVPFDSDTIGNPALDVGDVLVFSGGQADSQQITCITSIQTRIGGKQSLKCVGKNPRLARAKSKNDKNISGLLNQIEEQGKTGKIGIHTFTNTSAYTIADTKIKVISIEFASSEENHMQFFGQLLVHAEAVQQERSANATGTIVIPLPSGESENAETVSDKADARNEKGLTGGQTADESLEAIADQMKESTSGEINTEPASALSVEVSLPVSWTEDGQAVCHVTFEFNDEEITIHHPVETWHSGWHILTLYYPIEHIVANYTNTFNVYLYMENGTGTIEPGGIIASVSGQAMAVEEAWDGKLELEDRTSYFGIGGGIRVKGYTEIIKKETMELVQSTYSDRITDRIQIGAFCRPVKLLRREQ</sequence>
<evidence type="ECO:0000256" key="1">
    <source>
        <dbReference type="SAM" id="MobiDB-lite"/>
    </source>
</evidence>
<name>A0A8S5S4L2_9CAUD</name>
<accession>A0A8S5S4L2</accession>
<feature type="compositionally biased region" description="Basic and acidic residues" evidence="1">
    <location>
        <begin position="456"/>
        <end position="466"/>
    </location>
</feature>
<evidence type="ECO:0000313" key="2">
    <source>
        <dbReference type="EMBL" id="DAF45873.1"/>
    </source>
</evidence>
<proteinExistence type="predicted"/>
<reference evidence="2" key="1">
    <citation type="journal article" date="2021" name="Proc. Natl. Acad. Sci. U.S.A.">
        <title>A Catalog of Tens of Thousands of Viruses from Human Metagenomes Reveals Hidden Associations with Chronic Diseases.</title>
        <authorList>
            <person name="Tisza M.J."/>
            <person name="Buck C.B."/>
        </authorList>
    </citation>
    <scope>NUCLEOTIDE SEQUENCE</scope>
    <source>
        <strain evidence="2">Ct3UN6</strain>
    </source>
</reference>
<dbReference type="EMBL" id="BK032520">
    <property type="protein sequence ID" value="DAF45873.1"/>
    <property type="molecule type" value="Genomic_DNA"/>
</dbReference>
<feature type="region of interest" description="Disordered" evidence="1">
    <location>
        <begin position="442"/>
        <end position="470"/>
    </location>
</feature>